<name>V3ZJ60_LOTGI</name>
<dbReference type="CTD" id="20241294"/>
<dbReference type="PANTHER" id="PTHR33562">
    <property type="entry name" value="ATILLA, ISOFORM B-RELATED-RELATED"/>
    <property type="match status" value="1"/>
</dbReference>
<evidence type="ECO:0000313" key="4">
    <source>
        <dbReference type="Proteomes" id="UP000030746"/>
    </source>
</evidence>
<dbReference type="Proteomes" id="UP000030746">
    <property type="component" value="Unassembled WGS sequence"/>
</dbReference>
<evidence type="ECO:0000313" key="3">
    <source>
        <dbReference type="EMBL" id="ESO82365.1"/>
    </source>
</evidence>
<dbReference type="OMA" id="HICEMHI"/>
<dbReference type="AlphaFoldDB" id="V3ZJ60"/>
<reference evidence="3 4" key="1">
    <citation type="journal article" date="2013" name="Nature">
        <title>Insights into bilaterian evolution from three spiralian genomes.</title>
        <authorList>
            <person name="Simakov O."/>
            <person name="Marletaz F."/>
            <person name="Cho S.J."/>
            <person name="Edsinger-Gonzales E."/>
            <person name="Havlak P."/>
            <person name="Hellsten U."/>
            <person name="Kuo D.H."/>
            <person name="Larsson T."/>
            <person name="Lv J."/>
            <person name="Arendt D."/>
            <person name="Savage R."/>
            <person name="Osoegawa K."/>
            <person name="de Jong P."/>
            <person name="Grimwood J."/>
            <person name="Chapman J.A."/>
            <person name="Shapiro H."/>
            <person name="Aerts A."/>
            <person name="Otillar R.P."/>
            <person name="Terry A.Y."/>
            <person name="Boore J.L."/>
            <person name="Grigoriev I.V."/>
            <person name="Lindberg D.R."/>
            <person name="Seaver E.C."/>
            <person name="Weisblat D.A."/>
            <person name="Putnam N.H."/>
            <person name="Rokhsar D.S."/>
        </authorList>
    </citation>
    <scope>NUCLEOTIDE SEQUENCE [LARGE SCALE GENOMIC DNA]</scope>
</reference>
<dbReference type="EMBL" id="KB203918">
    <property type="protein sequence ID" value="ESO82365.1"/>
    <property type="molecule type" value="Genomic_DNA"/>
</dbReference>
<dbReference type="KEGG" id="lgi:LOTGIDRAFT_169984"/>
<dbReference type="OrthoDB" id="6083863at2759"/>
<gene>
    <name evidence="3" type="ORF">LOTGIDRAFT_169984</name>
</gene>
<keyword evidence="1" id="KW-0732">Signal</keyword>
<dbReference type="HOGENOM" id="CLU_1789056_0_0_1"/>
<dbReference type="InterPro" id="IPR050975">
    <property type="entry name" value="Sleep_regulator"/>
</dbReference>
<accession>V3ZJ60</accession>
<evidence type="ECO:0000256" key="1">
    <source>
        <dbReference type="ARBA" id="ARBA00022729"/>
    </source>
</evidence>
<dbReference type="GO" id="GO:0032222">
    <property type="term" value="P:regulation of synaptic transmission, cholinergic"/>
    <property type="evidence" value="ECO:0007669"/>
    <property type="project" value="InterPro"/>
</dbReference>
<dbReference type="InterPro" id="IPR031424">
    <property type="entry name" value="QVR-like"/>
</dbReference>
<organism evidence="3 4">
    <name type="scientific">Lottia gigantea</name>
    <name type="common">Giant owl limpet</name>
    <dbReference type="NCBI Taxonomy" id="225164"/>
    <lineage>
        <taxon>Eukaryota</taxon>
        <taxon>Metazoa</taxon>
        <taxon>Spiralia</taxon>
        <taxon>Lophotrochozoa</taxon>
        <taxon>Mollusca</taxon>
        <taxon>Gastropoda</taxon>
        <taxon>Patellogastropoda</taxon>
        <taxon>Lottioidea</taxon>
        <taxon>Lottiidae</taxon>
        <taxon>Lottia</taxon>
    </lineage>
</organism>
<sequence length="145" mass="16160">MAVNAQLVKKFRIQPITCPVDSIRCYICSNTNNLACGLDFKTYQFKTEDCIDPNAKCGKQTQMPLEGDVSTHGWVGVLRSCYLPGSLPGINETNGCHMWTNYDQNFTASYCFCDTDKCNSAYTFHSAPHFITFASVLSALILCMQ</sequence>
<evidence type="ECO:0000256" key="2">
    <source>
        <dbReference type="ARBA" id="ARBA00023180"/>
    </source>
</evidence>
<protein>
    <recommendedName>
        <fullName evidence="5">Protein quiver</fullName>
    </recommendedName>
</protein>
<dbReference type="RefSeq" id="XP_009066872.1">
    <property type="nucleotide sequence ID" value="XM_009068624.1"/>
</dbReference>
<proteinExistence type="predicted"/>
<keyword evidence="4" id="KW-1185">Reference proteome</keyword>
<keyword evidence="2" id="KW-0325">Glycoprotein</keyword>
<evidence type="ECO:0008006" key="5">
    <source>
        <dbReference type="Google" id="ProtNLM"/>
    </source>
</evidence>
<dbReference type="GO" id="GO:0030431">
    <property type="term" value="P:sleep"/>
    <property type="evidence" value="ECO:0007669"/>
    <property type="project" value="InterPro"/>
</dbReference>
<dbReference type="Pfam" id="PF17064">
    <property type="entry name" value="QVR"/>
    <property type="match status" value="1"/>
</dbReference>
<dbReference type="GeneID" id="20241294"/>